<feature type="domain" description="Cation efflux protein cytoplasmic" evidence="9">
    <location>
        <begin position="209"/>
        <end position="281"/>
    </location>
</feature>
<organism evidence="10 11">
    <name type="scientific">Kroppenstedtia pulmonis</name>
    <dbReference type="NCBI Taxonomy" id="1380685"/>
    <lineage>
        <taxon>Bacteria</taxon>
        <taxon>Bacillati</taxon>
        <taxon>Bacillota</taxon>
        <taxon>Bacilli</taxon>
        <taxon>Bacillales</taxon>
        <taxon>Thermoactinomycetaceae</taxon>
        <taxon>Kroppenstedtia</taxon>
    </lineage>
</organism>
<dbReference type="PANTHER" id="PTHR43840:SF50">
    <property type="entry name" value="MANGANESE EFFLUX SYSTEM PROTEIN MNES"/>
    <property type="match status" value="1"/>
</dbReference>
<evidence type="ECO:0000313" key="11">
    <source>
        <dbReference type="Proteomes" id="UP000503088"/>
    </source>
</evidence>
<keyword evidence="11" id="KW-1185">Reference proteome</keyword>
<comment type="subcellular location">
    <subcellularLocation>
        <location evidence="1">Membrane</location>
        <topology evidence="1">Multi-pass membrane protein</topology>
    </subcellularLocation>
</comment>
<dbReference type="InterPro" id="IPR027469">
    <property type="entry name" value="Cation_efflux_TMD_sf"/>
</dbReference>
<dbReference type="Pfam" id="PF01545">
    <property type="entry name" value="Cation_efflux"/>
    <property type="match status" value="1"/>
</dbReference>
<dbReference type="SUPFAM" id="SSF161111">
    <property type="entry name" value="Cation efflux protein transmembrane domain-like"/>
    <property type="match status" value="1"/>
</dbReference>
<dbReference type="GO" id="GO:0016020">
    <property type="term" value="C:membrane"/>
    <property type="evidence" value="ECO:0007669"/>
    <property type="project" value="UniProtKB-SubCell"/>
</dbReference>
<accession>A0A7D4B3J2</accession>
<feature type="transmembrane region" description="Helical" evidence="7">
    <location>
        <begin position="39"/>
        <end position="56"/>
    </location>
</feature>
<evidence type="ECO:0000256" key="2">
    <source>
        <dbReference type="ARBA" id="ARBA00008114"/>
    </source>
</evidence>
<dbReference type="InterPro" id="IPR002524">
    <property type="entry name" value="Cation_efflux"/>
</dbReference>
<feature type="transmembrane region" description="Helical" evidence="7">
    <location>
        <begin position="7"/>
        <end position="27"/>
    </location>
</feature>
<feature type="transmembrane region" description="Helical" evidence="7">
    <location>
        <begin position="177"/>
        <end position="194"/>
    </location>
</feature>
<feature type="transmembrane region" description="Helical" evidence="7">
    <location>
        <begin position="151"/>
        <end position="171"/>
    </location>
</feature>
<dbReference type="AlphaFoldDB" id="A0A7D4B3J2"/>
<dbReference type="FunFam" id="1.20.1510.10:FF:000006">
    <property type="entry name" value="Divalent cation efflux transporter"/>
    <property type="match status" value="1"/>
</dbReference>
<feature type="transmembrane region" description="Helical" evidence="7">
    <location>
        <begin position="111"/>
        <end position="130"/>
    </location>
</feature>
<evidence type="ECO:0000256" key="5">
    <source>
        <dbReference type="ARBA" id="ARBA00022989"/>
    </source>
</evidence>
<feature type="domain" description="Cation efflux protein transmembrane" evidence="8">
    <location>
        <begin position="10"/>
        <end position="201"/>
    </location>
</feature>
<reference evidence="10 11" key="1">
    <citation type="submission" date="2020-01" db="EMBL/GenBank/DDBJ databases">
        <authorList>
            <person name="Gulvik C.A."/>
            <person name="Batra D.G."/>
        </authorList>
    </citation>
    <scope>NUCLEOTIDE SEQUENCE [LARGE SCALE GENOMIC DNA]</scope>
    <source>
        <strain evidence="10 11">W9323</strain>
    </source>
</reference>
<evidence type="ECO:0000256" key="6">
    <source>
        <dbReference type="ARBA" id="ARBA00023136"/>
    </source>
</evidence>
<evidence type="ECO:0000256" key="4">
    <source>
        <dbReference type="ARBA" id="ARBA00022692"/>
    </source>
</evidence>
<gene>
    <name evidence="10" type="ORF">GXN76_13550</name>
</gene>
<protein>
    <submittedName>
        <fullName evidence="10">Cation transporter</fullName>
    </submittedName>
</protein>
<keyword evidence="6 7" id="KW-0472">Membrane</keyword>
<dbReference type="InterPro" id="IPR036837">
    <property type="entry name" value="Cation_efflux_CTD_sf"/>
</dbReference>
<dbReference type="InterPro" id="IPR058533">
    <property type="entry name" value="Cation_efflux_TM"/>
</dbReference>
<dbReference type="InterPro" id="IPR027470">
    <property type="entry name" value="Cation_efflux_CTD"/>
</dbReference>
<keyword evidence="5 7" id="KW-1133">Transmembrane helix</keyword>
<dbReference type="PANTHER" id="PTHR43840">
    <property type="entry name" value="MITOCHONDRIAL METAL TRANSPORTER 1-RELATED"/>
    <property type="match status" value="1"/>
</dbReference>
<dbReference type="InterPro" id="IPR050291">
    <property type="entry name" value="CDF_Transporter"/>
</dbReference>
<dbReference type="KEGG" id="kpul:GXN76_13550"/>
<name>A0A7D4B3J2_9BACL</name>
<dbReference type="NCBIfam" id="TIGR01297">
    <property type="entry name" value="CDF"/>
    <property type="match status" value="1"/>
</dbReference>
<keyword evidence="3" id="KW-0813">Transport</keyword>
<dbReference type="GO" id="GO:0008324">
    <property type="term" value="F:monoatomic cation transmembrane transporter activity"/>
    <property type="evidence" value="ECO:0007669"/>
    <property type="project" value="InterPro"/>
</dbReference>
<evidence type="ECO:0000259" key="9">
    <source>
        <dbReference type="Pfam" id="PF16916"/>
    </source>
</evidence>
<dbReference type="Proteomes" id="UP000503088">
    <property type="component" value="Chromosome"/>
</dbReference>
<dbReference type="Pfam" id="PF16916">
    <property type="entry name" value="ZT_dimer"/>
    <property type="match status" value="1"/>
</dbReference>
<evidence type="ECO:0000256" key="1">
    <source>
        <dbReference type="ARBA" id="ARBA00004141"/>
    </source>
</evidence>
<evidence type="ECO:0000256" key="7">
    <source>
        <dbReference type="SAM" id="Phobius"/>
    </source>
</evidence>
<evidence type="ECO:0000259" key="8">
    <source>
        <dbReference type="Pfam" id="PF01545"/>
    </source>
</evidence>
<dbReference type="SUPFAM" id="SSF160240">
    <property type="entry name" value="Cation efflux protein cytoplasmic domain-like"/>
    <property type="match status" value="1"/>
</dbReference>
<sequence>MKNRAEVGAWVSITVYVILSLVKVIMGSMTQSHALTADGLNNVTDILASVGVLVGLRISRKPRDKDHPYGHSRAESISALVASFIMATIGVEVLWDGMRTAFTGNTIPPDLGAAWIALISAGIMFVVFLFNSRLAKASHSQAIYAISRDNLSDTLVSIGAAAGIIGSQFHLPWLDPVAAIIVGMIIIKTAWNIFREMTHQLTDGFQEYKLEQYKKTMEQIQGITRIVDLKGRMQGNDIILDVTIQVDAHLSVAESHQITEKLEQCMDRRHRVKTTHIHVEPDYEGT</sequence>
<proteinExistence type="inferred from homology"/>
<feature type="transmembrane region" description="Helical" evidence="7">
    <location>
        <begin position="77"/>
        <end position="95"/>
    </location>
</feature>
<evidence type="ECO:0000313" key="10">
    <source>
        <dbReference type="EMBL" id="QKG85386.1"/>
    </source>
</evidence>
<comment type="similarity">
    <text evidence="2">Belongs to the cation diffusion facilitator (CDF) transporter (TC 2.A.4) family.</text>
</comment>
<keyword evidence="4 7" id="KW-0812">Transmembrane</keyword>
<dbReference type="Gene3D" id="3.30.70.1350">
    <property type="entry name" value="Cation efflux protein, cytoplasmic domain"/>
    <property type="match status" value="1"/>
</dbReference>
<dbReference type="RefSeq" id="WP_173223991.1">
    <property type="nucleotide sequence ID" value="NZ_CP048104.1"/>
</dbReference>
<evidence type="ECO:0000256" key="3">
    <source>
        <dbReference type="ARBA" id="ARBA00022448"/>
    </source>
</evidence>
<dbReference type="Gene3D" id="1.20.1510.10">
    <property type="entry name" value="Cation efflux protein transmembrane domain"/>
    <property type="match status" value="1"/>
</dbReference>
<dbReference type="EMBL" id="CP048104">
    <property type="protein sequence ID" value="QKG85386.1"/>
    <property type="molecule type" value="Genomic_DNA"/>
</dbReference>